<keyword evidence="1" id="KW-0723">Serine/threonine-protein kinase</keyword>
<keyword evidence="1" id="KW-0808">Transferase</keyword>
<dbReference type="InterPro" id="IPR050267">
    <property type="entry name" value="Anti-sigma-factor_SerPK"/>
</dbReference>
<dbReference type="InterPro" id="IPR003594">
    <property type="entry name" value="HATPase_dom"/>
</dbReference>
<reference evidence="3" key="1">
    <citation type="submission" date="2018-05" db="EMBL/GenBank/DDBJ databases">
        <authorList>
            <person name="Lanie J.A."/>
            <person name="Ng W.-L."/>
            <person name="Kazmierczak K.M."/>
            <person name="Andrzejewski T.M."/>
            <person name="Davidsen T.M."/>
            <person name="Wayne K.J."/>
            <person name="Tettelin H."/>
            <person name="Glass J.I."/>
            <person name="Rusch D."/>
            <person name="Podicherti R."/>
            <person name="Tsui H.-C.T."/>
            <person name="Winkler M.E."/>
        </authorList>
    </citation>
    <scope>NUCLEOTIDE SEQUENCE</scope>
</reference>
<dbReference type="CDD" id="cd16936">
    <property type="entry name" value="HATPase_RsbW-like"/>
    <property type="match status" value="1"/>
</dbReference>
<proteinExistence type="predicted"/>
<gene>
    <name evidence="3" type="ORF">METZ01_LOCUS158176</name>
</gene>
<keyword evidence="1" id="KW-0418">Kinase</keyword>
<protein>
    <recommendedName>
        <fullName evidence="2">Histidine kinase/HSP90-like ATPase domain-containing protein</fullName>
    </recommendedName>
</protein>
<name>A0A382AW94_9ZZZZ</name>
<dbReference type="PANTHER" id="PTHR35526:SF3">
    <property type="entry name" value="ANTI-SIGMA-F FACTOR RSBW"/>
    <property type="match status" value="1"/>
</dbReference>
<dbReference type="EMBL" id="UINC01026950">
    <property type="protein sequence ID" value="SVB05322.1"/>
    <property type="molecule type" value="Genomic_DNA"/>
</dbReference>
<dbReference type="Gene3D" id="3.30.565.10">
    <property type="entry name" value="Histidine kinase-like ATPase, C-terminal domain"/>
    <property type="match status" value="1"/>
</dbReference>
<organism evidence="3">
    <name type="scientific">marine metagenome</name>
    <dbReference type="NCBI Taxonomy" id="408172"/>
    <lineage>
        <taxon>unclassified sequences</taxon>
        <taxon>metagenomes</taxon>
        <taxon>ecological metagenomes</taxon>
    </lineage>
</organism>
<dbReference type="GO" id="GO:0004674">
    <property type="term" value="F:protein serine/threonine kinase activity"/>
    <property type="evidence" value="ECO:0007669"/>
    <property type="project" value="UniProtKB-KW"/>
</dbReference>
<evidence type="ECO:0000256" key="1">
    <source>
        <dbReference type="ARBA" id="ARBA00022527"/>
    </source>
</evidence>
<dbReference type="PANTHER" id="PTHR35526">
    <property type="entry name" value="ANTI-SIGMA-F FACTOR RSBW-RELATED"/>
    <property type="match status" value="1"/>
</dbReference>
<dbReference type="Pfam" id="PF13581">
    <property type="entry name" value="HATPase_c_2"/>
    <property type="match status" value="1"/>
</dbReference>
<dbReference type="AlphaFoldDB" id="A0A382AW94"/>
<feature type="domain" description="Histidine kinase/HSP90-like ATPase" evidence="2">
    <location>
        <begin position="21"/>
        <end position="136"/>
    </location>
</feature>
<accession>A0A382AW94</accession>
<evidence type="ECO:0000259" key="2">
    <source>
        <dbReference type="Pfam" id="PF13581"/>
    </source>
</evidence>
<dbReference type="SUPFAM" id="SSF55874">
    <property type="entry name" value="ATPase domain of HSP90 chaperone/DNA topoisomerase II/histidine kinase"/>
    <property type="match status" value="1"/>
</dbReference>
<evidence type="ECO:0000313" key="3">
    <source>
        <dbReference type="EMBL" id="SVB05322.1"/>
    </source>
</evidence>
<dbReference type="InterPro" id="IPR036890">
    <property type="entry name" value="HATPase_C_sf"/>
</dbReference>
<sequence length="140" mass="15483">MKTEKVTVTVPSIFGYEEVVVEAVGTIARVRKFPFEKVSKLKVAVAEACINAIEHGNQKDPDKDVKVTIVYSDDAIDVSVKDSGDGEVDPSFEMIDLREQIKQKKIGQWGLHLMRSLVDDIKIDAEVGEGTTTTVTIFQN</sequence>